<feature type="domain" description="Heparinase II N-terminal" evidence="3">
    <location>
        <begin position="30"/>
        <end position="506"/>
    </location>
</feature>
<evidence type="ECO:0000256" key="1">
    <source>
        <dbReference type="ARBA" id="ARBA00004196"/>
    </source>
</evidence>
<dbReference type="OrthoDB" id="9772435at2"/>
<name>W0F354_9BACT</name>
<dbReference type="Pfam" id="PF07940">
    <property type="entry name" value="Hepar_II_III_C"/>
    <property type="match status" value="1"/>
</dbReference>
<accession>W0F354</accession>
<feature type="domain" description="Heparinase II/III-like C-terminal" evidence="2">
    <location>
        <begin position="520"/>
        <end position="729"/>
    </location>
</feature>
<gene>
    <name evidence="4" type="ORF">NIASO_15745</name>
</gene>
<evidence type="ECO:0000259" key="2">
    <source>
        <dbReference type="Pfam" id="PF07940"/>
    </source>
</evidence>
<protein>
    <submittedName>
        <fullName evidence="4">Heparinase II/III family protein</fullName>
    </submittedName>
</protein>
<evidence type="ECO:0000259" key="3">
    <source>
        <dbReference type="Pfam" id="PF16332"/>
    </source>
</evidence>
<dbReference type="HOGENOM" id="CLU_016255_0_0_10"/>
<dbReference type="KEGG" id="nso:NIASO_15745"/>
<dbReference type="STRING" id="929713.NIASO_15745"/>
<proteinExistence type="predicted"/>
<dbReference type="Proteomes" id="UP000003586">
    <property type="component" value="Chromosome"/>
</dbReference>
<dbReference type="InterPro" id="IPR008929">
    <property type="entry name" value="Chondroitin_lyas"/>
</dbReference>
<dbReference type="Gene3D" id="2.70.98.70">
    <property type="match status" value="1"/>
</dbReference>
<dbReference type="GO" id="GO:0030313">
    <property type="term" value="C:cell envelope"/>
    <property type="evidence" value="ECO:0007669"/>
    <property type="project" value="UniProtKB-SubCell"/>
</dbReference>
<dbReference type="GO" id="GO:0016829">
    <property type="term" value="F:lyase activity"/>
    <property type="evidence" value="ECO:0007669"/>
    <property type="project" value="InterPro"/>
</dbReference>
<dbReference type="Gene3D" id="1.50.10.100">
    <property type="entry name" value="Chondroitin AC/alginate lyase"/>
    <property type="match status" value="1"/>
</dbReference>
<dbReference type="RefSeq" id="WP_008587036.1">
    <property type="nucleotide sequence ID" value="NZ_CP007035.1"/>
</dbReference>
<dbReference type="AlphaFoldDB" id="W0F354"/>
<dbReference type="InterPro" id="IPR013783">
    <property type="entry name" value="Ig-like_fold"/>
</dbReference>
<organism evidence="4 5">
    <name type="scientific">Niabella soli DSM 19437</name>
    <dbReference type="NCBI Taxonomy" id="929713"/>
    <lineage>
        <taxon>Bacteria</taxon>
        <taxon>Pseudomonadati</taxon>
        <taxon>Bacteroidota</taxon>
        <taxon>Chitinophagia</taxon>
        <taxon>Chitinophagales</taxon>
        <taxon>Chitinophagaceae</taxon>
        <taxon>Niabella</taxon>
    </lineage>
</organism>
<dbReference type="EMBL" id="CP007035">
    <property type="protein sequence ID" value="AHF16213.1"/>
    <property type="molecule type" value="Genomic_DNA"/>
</dbReference>
<dbReference type="Pfam" id="PF16332">
    <property type="entry name" value="DUF4962"/>
    <property type="match status" value="1"/>
</dbReference>
<sequence>MKQQIFTIIAFCLAPVLNAQQPPVIKLTAEKLHARVREWPYPVNGITVPTDAPALTWPATNGAGGVLPMESGSAVPADPNIGKVRYQVLLATDKNFSSGLIKSQEQAWAVYPLHQALKPGHWYWKYGYAIKNSSKWTWSPVYDFVVAAKSAGIKPSPSVREVLQRNEGAHPHLWNLHTGRETFYKNNRENPEAKKFIAVAEKLMKEPLPDESPVRRIDTVGKKGKELDGLMDRMYHDFGDRVGNPVRNLCIAYYLTKDKRFIEDAKRRALNLLAMDPDKNWATRSDFNNGAVLEALGWFYDLGYDFISPGEKELFKKVMVKRAKQIYSDLPNRFELHLCDNHVWQITLRNLAIGTVALLGEVPEAKEWFTYMYEVWSARFPVLGTTDGGWHESNGYFLVSFRSIIYLSQLFGDFSGVDYFQMPWMQNLPYYLLYSFPPSGTSTAYGDQWEDLRKGITAGYGLFADALTYKLNNPYLNWYVQEIKRAHPEFFKKTDDYLFFRLLNYKPYRSLKTASPLDLPRSRTFADIGLAAMTEDLTKVGNTICSYLISNPFGSSGHGHAGQNAFTINYKGKTLLGASGYYSQFSDRHNLLDYRNTRAYSTILADSLSQKIGEEGYGWMPRSISGKEIQYALGDASNAYGDIKSAFWLDRFKQINVKPDRTNGFGDPGVTRYRRHMLQLSGGYILLYDELEAKQAIKWTTQFHAPFYTIVADKTDNVNRQNFAVETDLGNMNASVFAAASLQMTVHHRFAEPAVNWMKLTDGNKLRQYTDQWHAGITSPPAKKFRFFTIIQIHEGKTEIVKTVNSENGLTELQVGAWKMKVQLDGNKPAVLQVMGSHSFFNYGNTPVAFGGGQLTPKIPGSSMLLEMQGNKVVRQEVVDDVPDVVKYDKQ</sequence>
<dbReference type="SUPFAM" id="SSF48230">
    <property type="entry name" value="Chondroitin AC/alginate lyase"/>
    <property type="match status" value="1"/>
</dbReference>
<dbReference type="eggNOG" id="ENOG502ZAXA">
    <property type="taxonomic scope" value="Bacteria"/>
</dbReference>
<dbReference type="InterPro" id="IPR032518">
    <property type="entry name" value="HepII_N"/>
</dbReference>
<evidence type="ECO:0000313" key="5">
    <source>
        <dbReference type="Proteomes" id="UP000003586"/>
    </source>
</evidence>
<evidence type="ECO:0000313" key="4">
    <source>
        <dbReference type="EMBL" id="AHF16213.1"/>
    </source>
</evidence>
<reference evidence="4 5" key="1">
    <citation type="submission" date="2013-12" db="EMBL/GenBank/DDBJ databases">
        <authorList>
            <consortium name="DOE Joint Genome Institute"/>
            <person name="Eisen J."/>
            <person name="Huntemann M."/>
            <person name="Han J."/>
            <person name="Chen A."/>
            <person name="Kyrpides N."/>
            <person name="Mavromatis K."/>
            <person name="Markowitz V."/>
            <person name="Palaniappan K."/>
            <person name="Ivanova N."/>
            <person name="Schaumberg A."/>
            <person name="Pati A."/>
            <person name="Liolios K."/>
            <person name="Nordberg H.P."/>
            <person name="Cantor M.N."/>
            <person name="Hua S.X."/>
            <person name="Woyke T."/>
        </authorList>
    </citation>
    <scope>NUCLEOTIDE SEQUENCE [LARGE SCALE GENOMIC DNA]</scope>
    <source>
        <strain evidence="5">DSM 19437</strain>
    </source>
</reference>
<comment type="subcellular location">
    <subcellularLocation>
        <location evidence="1">Cell envelope</location>
    </subcellularLocation>
</comment>
<dbReference type="Gene3D" id="2.60.40.10">
    <property type="entry name" value="Immunoglobulins"/>
    <property type="match status" value="1"/>
</dbReference>
<keyword evidence="5" id="KW-1185">Reference proteome</keyword>
<dbReference type="InterPro" id="IPR012480">
    <property type="entry name" value="Hepar_II_III_C"/>
</dbReference>